<dbReference type="Proteomes" id="UP001152087">
    <property type="component" value="Unassembled WGS sequence"/>
</dbReference>
<proteinExistence type="predicted"/>
<dbReference type="EMBL" id="JAOQAV010000060">
    <property type="protein sequence ID" value="KAJ4179278.1"/>
    <property type="molecule type" value="Genomic_DNA"/>
</dbReference>
<sequence>MPSSAENRQFAPCPSLDCASTVAVKTTDSVCAFREELFRFRQTGSLRVQMGRKVMAGWKEKMEQKVGTLETEVRQLRQENDWLRAQINQINQRAYKQDRRQRWTR</sequence>
<accession>A0A9W8QUA5</accession>
<evidence type="ECO:0000256" key="1">
    <source>
        <dbReference type="SAM" id="Coils"/>
    </source>
</evidence>
<keyword evidence="3" id="KW-1185">Reference proteome</keyword>
<protein>
    <submittedName>
        <fullName evidence="2">Uncharacterized protein</fullName>
    </submittedName>
</protein>
<comment type="caution">
    <text evidence="2">The sequence shown here is derived from an EMBL/GenBank/DDBJ whole genome shotgun (WGS) entry which is preliminary data.</text>
</comment>
<gene>
    <name evidence="2" type="ORF">NW755_012622</name>
</gene>
<reference evidence="2" key="1">
    <citation type="submission" date="2022-09" db="EMBL/GenBank/DDBJ databases">
        <title>Fusarium specimens isolated from Avocado Roots.</title>
        <authorList>
            <person name="Stajich J."/>
            <person name="Roper C."/>
            <person name="Heimlech-Rivalta G."/>
        </authorList>
    </citation>
    <scope>NUCLEOTIDE SEQUENCE</scope>
    <source>
        <strain evidence="2">A02</strain>
    </source>
</reference>
<name>A0A9W8QUA5_9HYPO</name>
<keyword evidence="1" id="KW-0175">Coiled coil</keyword>
<dbReference type="AlphaFoldDB" id="A0A9W8QUA5"/>
<evidence type="ECO:0000313" key="2">
    <source>
        <dbReference type="EMBL" id="KAJ4179278.1"/>
    </source>
</evidence>
<feature type="coiled-coil region" evidence="1">
    <location>
        <begin position="59"/>
        <end position="93"/>
    </location>
</feature>
<evidence type="ECO:0000313" key="3">
    <source>
        <dbReference type="Proteomes" id="UP001152087"/>
    </source>
</evidence>
<organism evidence="2 3">
    <name type="scientific">Fusarium falciforme</name>
    <dbReference type="NCBI Taxonomy" id="195108"/>
    <lineage>
        <taxon>Eukaryota</taxon>
        <taxon>Fungi</taxon>
        <taxon>Dikarya</taxon>
        <taxon>Ascomycota</taxon>
        <taxon>Pezizomycotina</taxon>
        <taxon>Sordariomycetes</taxon>
        <taxon>Hypocreomycetidae</taxon>
        <taxon>Hypocreales</taxon>
        <taxon>Nectriaceae</taxon>
        <taxon>Fusarium</taxon>
        <taxon>Fusarium solani species complex</taxon>
    </lineage>
</organism>